<evidence type="ECO:0000313" key="8">
    <source>
        <dbReference type="EMBL" id="MFC6236543.1"/>
    </source>
</evidence>
<dbReference type="InterPro" id="IPR000425">
    <property type="entry name" value="MIP"/>
</dbReference>
<keyword evidence="2 6" id="KW-0813">Transport</keyword>
<dbReference type="Gene3D" id="1.20.1080.10">
    <property type="entry name" value="Glycerol uptake facilitator protein"/>
    <property type="match status" value="1"/>
</dbReference>
<dbReference type="PRINTS" id="PR00783">
    <property type="entry name" value="MINTRINSICP"/>
</dbReference>
<comment type="subcellular location">
    <subcellularLocation>
        <location evidence="1">Membrane</location>
        <topology evidence="1">Multi-pass membrane protein</topology>
    </subcellularLocation>
</comment>
<proteinExistence type="inferred from homology"/>
<dbReference type="EMBL" id="JBHSTI010000002">
    <property type="protein sequence ID" value="MFC6236543.1"/>
    <property type="molecule type" value="Genomic_DNA"/>
</dbReference>
<keyword evidence="4 7" id="KW-1133">Transmembrane helix</keyword>
<dbReference type="InterPro" id="IPR023271">
    <property type="entry name" value="Aquaporin-like"/>
</dbReference>
<dbReference type="Proteomes" id="UP001596138">
    <property type="component" value="Unassembled WGS sequence"/>
</dbReference>
<comment type="similarity">
    <text evidence="6">Belongs to the MIP/aquaporin (TC 1.A.8) family.</text>
</comment>
<dbReference type="SUPFAM" id="SSF81338">
    <property type="entry name" value="Aquaporin-like"/>
    <property type="match status" value="1"/>
</dbReference>
<keyword evidence="3 6" id="KW-0812">Transmembrane</keyword>
<evidence type="ECO:0000313" key="9">
    <source>
        <dbReference type="Proteomes" id="UP001596138"/>
    </source>
</evidence>
<evidence type="ECO:0000256" key="5">
    <source>
        <dbReference type="ARBA" id="ARBA00023136"/>
    </source>
</evidence>
<dbReference type="PANTHER" id="PTHR45724">
    <property type="entry name" value="AQUAPORIN NIP2-1"/>
    <property type="match status" value="1"/>
</dbReference>
<dbReference type="RefSeq" id="WP_386763586.1">
    <property type="nucleotide sequence ID" value="NZ_JBHSTI010000002.1"/>
</dbReference>
<protein>
    <submittedName>
        <fullName evidence="8">Aquaporin</fullName>
    </submittedName>
</protein>
<evidence type="ECO:0000256" key="2">
    <source>
        <dbReference type="ARBA" id="ARBA00022448"/>
    </source>
</evidence>
<gene>
    <name evidence="8" type="ORF">ACFQGU_01535</name>
</gene>
<name>A0ABW1SXC0_9ACTN</name>
<reference evidence="9" key="1">
    <citation type="journal article" date="2019" name="Int. J. Syst. Evol. Microbiol.">
        <title>The Global Catalogue of Microorganisms (GCM) 10K type strain sequencing project: providing services to taxonomists for standard genome sequencing and annotation.</title>
        <authorList>
            <consortium name="The Broad Institute Genomics Platform"/>
            <consortium name="The Broad Institute Genome Sequencing Center for Infectious Disease"/>
            <person name="Wu L."/>
            <person name="Ma J."/>
        </authorList>
    </citation>
    <scope>NUCLEOTIDE SEQUENCE [LARGE SCALE GENOMIC DNA]</scope>
    <source>
        <strain evidence="9">CGMCC 4.7317</strain>
    </source>
</reference>
<evidence type="ECO:0000256" key="1">
    <source>
        <dbReference type="ARBA" id="ARBA00004141"/>
    </source>
</evidence>
<evidence type="ECO:0000256" key="3">
    <source>
        <dbReference type="ARBA" id="ARBA00022692"/>
    </source>
</evidence>
<sequence>MTPLPLPRRLLAEGLGTLLLVATVVGSGIAAASLSPGNVGLQLLENALATGAVLFVLIATLGPVSGAHFNPVVTGIDAWLGGLPKRDALPYVVVQVVGACLGAVLANLMFGLAAVSVSTHERTGSALWLSEVVATFGLLLVILGLVRAGRSSWIPAAVASYIVGAYWFTASTSFANPAVTIGRTLSDTFAGIAPASVPGFVVAQVLGAVLATVVVLVIWPRHSAAVAVAIDVQEETR</sequence>
<feature type="transmembrane region" description="Helical" evidence="7">
    <location>
        <begin position="126"/>
        <end position="146"/>
    </location>
</feature>
<dbReference type="Pfam" id="PF00230">
    <property type="entry name" value="MIP"/>
    <property type="match status" value="1"/>
</dbReference>
<accession>A0ABW1SXC0</accession>
<feature type="transmembrane region" description="Helical" evidence="7">
    <location>
        <begin position="47"/>
        <end position="67"/>
    </location>
</feature>
<organism evidence="8 9">
    <name type="scientific">Longivirga aurantiaca</name>
    <dbReference type="NCBI Taxonomy" id="1837743"/>
    <lineage>
        <taxon>Bacteria</taxon>
        <taxon>Bacillati</taxon>
        <taxon>Actinomycetota</taxon>
        <taxon>Actinomycetes</taxon>
        <taxon>Sporichthyales</taxon>
        <taxon>Sporichthyaceae</taxon>
        <taxon>Longivirga</taxon>
    </lineage>
</organism>
<dbReference type="PANTHER" id="PTHR45724:SF13">
    <property type="entry name" value="AQUAPORIN NIP1-1-RELATED"/>
    <property type="match status" value="1"/>
</dbReference>
<evidence type="ECO:0000256" key="6">
    <source>
        <dbReference type="RuleBase" id="RU000477"/>
    </source>
</evidence>
<feature type="transmembrane region" description="Helical" evidence="7">
    <location>
        <begin position="88"/>
        <end position="114"/>
    </location>
</feature>
<feature type="transmembrane region" description="Helical" evidence="7">
    <location>
        <begin position="153"/>
        <end position="175"/>
    </location>
</feature>
<dbReference type="InterPro" id="IPR034294">
    <property type="entry name" value="Aquaporin_transptr"/>
</dbReference>
<keyword evidence="5 7" id="KW-0472">Membrane</keyword>
<evidence type="ECO:0000256" key="7">
    <source>
        <dbReference type="SAM" id="Phobius"/>
    </source>
</evidence>
<keyword evidence="9" id="KW-1185">Reference proteome</keyword>
<comment type="caution">
    <text evidence="8">The sequence shown here is derived from an EMBL/GenBank/DDBJ whole genome shotgun (WGS) entry which is preliminary data.</text>
</comment>
<evidence type="ECO:0000256" key="4">
    <source>
        <dbReference type="ARBA" id="ARBA00022989"/>
    </source>
</evidence>
<feature type="transmembrane region" description="Helical" evidence="7">
    <location>
        <begin position="195"/>
        <end position="219"/>
    </location>
</feature>